<feature type="region of interest" description="Disordered" evidence="4">
    <location>
        <begin position="718"/>
        <end position="749"/>
    </location>
</feature>
<evidence type="ECO:0000256" key="3">
    <source>
        <dbReference type="ARBA" id="ARBA00023212"/>
    </source>
</evidence>
<reference evidence="6" key="2">
    <citation type="submission" date="2025-09" db="UniProtKB">
        <authorList>
            <consortium name="Ensembl"/>
        </authorList>
    </citation>
    <scope>IDENTIFICATION</scope>
</reference>
<dbReference type="AlphaFoldDB" id="A0A8C2W4U1"/>
<dbReference type="SUPFAM" id="SSF46966">
    <property type="entry name" value="Spectrin repeat"/>
    <property type="match status" value="2"/>
</dbReference>
<dbReference type="PROSITE" id="PS51460">
    <property type="entry name" value="GAR"/>
    <property type="match status" value="1"/>
</dbReference>
<evidence type="ECO:0000256" key="4">
    <source>
        <dbReference type="SAM" id="MobiDB-lite"/>
    </source>
</evidence>
<sequence>MGNWASRLGCLGERSRLRPGPKAQESPSPPANFQGLHPPGVSWAWWGTRAIQVTEVTETVVTETVVTEAVEVGPGQQGRQPAQVPPVLLNTLQSWLDGMEELQASQGPLAADATVAAAQLREQELLQCLLQERAPQIEPRLQEVGSPAKLRAQWHRLVQQAETRWGLLQQLVPAAQSFDAARETLLARLGPGERLLAELGRGHLGPKGQERVLQCLQRMCEGATAYAEDLGRALETGQRLAELLMEDEARLVRQQLEGLQECVEQTVSGAAQVWQTLQCAQRIGRTEPLPPTGLEAQLDLEGVASEGPGLMDQEQVSIQLAQLAEWLEQLTSKAEAPGQAAAPMVWSCLSSAVLQAELEALRGYWSETQEQDTGLKATWEPAQWIPCGLAQQAAIKKGLKPEAGWAPVLQEFPEGQQSLVVSWPWRGINFEGTCHLSLLMNLPGSQPAMSCPPRERPCTLEGTLLLISHIMEELLTCPYGSSQAEPLRTKVGPMARSSHLYSDFVEQSRVSIMHCPQVPWAPLDPGPLRAPVIHRGCWAAQAEALASGKDPSWLPWAEATMGSWSHWKLQTRERCWRDEDHLEQVRVDGTQYPLGSPESWPGQDGSTIQRTLVNRCEFGPGGWVLGQSPGLVSVPTGGLTRPSWAVQVARGALMVRVGGGWVALDEFLVKNDPGRAKGRTSRKIHERFQCWVGAQSPRAQDIIALRLWTSVSSACTRPLPRKTGLPTSSAHRDSSPSKVKATEGPKKQN</sequence>
<dbReference type="GeneTree" id="ENSGT00680000100508"/>
<evidence type="ECO:0000259" key="5">
    <source>
        <dbReference type="PROSITE" id="PS51460"/>
    </source>
</evidence>
<dbReference type="SUPFAM" id="SSF143575">
    <property type="entry name" value="GAS2 domain-like"/>
    <property type="match status" value="1"/>
</dbReference>
<dbReference type="Gene3D" id="1.20.58.60">
    <property type="match status" value="1"/>
</dbReference>
<feature type="region of interest" description="Disordered" evidence="4">
    <location>
        <begin position="1"/>
        <end position="36"/>
    </location>
</feature>
<keyword evidence="3" id="KW-0206">Cytoskeleton</keyword>
<protein>
    <submittedName>
        <fullName evidence="6">Uncharacterized LOC102023873</fullName>
    </submittedName>
</protein>
<dbReference type="OMA" id="HERFLCW"/>
<feature type="compositionally biased region" description="Basic and acidic residues" evidence="4">
    <location>
        <begin position="730"/>
        <end position="749"/>
    </location>
</feature>
<dbReference type="InterPro" id="IPR036534">
    <property type="entry name" value="GAR_dom_sf"/>
</dbReference>
<comment type="subcellular location">
    <subcellularLocation>
        <location evidence="1">Cytoplasm</location>
        <location evidence="1">Cytoskeleton</location>
    </subcellularLocation>
</comment>
<dbReference type="Ensembl" id="ENSCLAT00000022452.1">
    <property type="protein sequence ID" value="ENSCLAP00000022247.1"/>
    <property type="gene ID" value="ENSCLAG00000015256.1"/>
</dbReference>
<name>A0A8C2W4U1_CHILA</name>
<evidence type="ECO:0000313" key="6">
    <source>
        <dbReference type="Ensembl" id="ENSCLAP00000022247.1"/>
    </source>
</evidence>
<dbReference type="InterPro" id="IPR003108">
    <property type="entry name" value="GAR_dom"/>
</dbReference>
<dbReference type="GO" id="GO:0005856">
    <property type="term" value="C:cytoskeleton"/>
    <property type="evidence" value="ECO:0007669"/>
    <property type="project" value="UniProtKB-SubCell"/>
</dbReference>
<keyword evidence="2" id="KW-0963">Cytoplasm</keyword>
<organism evidence="6 7">
    <name type="scientific">Chinchilla lanigera</name>
    <name type="common">Long-tailed chinchilla</name>
    <name type="synonym">Chinchilla villidera</name>
    <dbReference type="NCBI Taxonomy" id="34839"/>
    <lineage>
        <taxon>Eukaryota</taxon>
        <taxon>Metazoa</taxon>
        <taxon>Chordata</taxon>
        <taxon>Craniata</taxon>
        <taxon>Vertebrata</taxon>
        <taxon>Euteleostomi</taxon>
        <taxon>Mammalia</taxon>
        <taxon>Eutheria</taxon>
        <taxon>Euarchontoglires</taxon>
        <taxon>Glires</taxon>
        <taxon>Rodentia</taxon>
        <taxon>Hystricomorpha</taxon>
        <taxon>Chinchillidae</taxon>
        <taxon>Chinchilla</taxon>
    </lineage>
</organism>
<evidence type="ECO:0000256" key="2">
    <source>
        <dbReference type="ARBA" id="ARBA00022490"/>
    </source>
</evidence>
<keyword evidence="7" id="KW-1185">Reference proteome</keyword>
<feature type="domain" description="GAR" evidence="5">
    <location>
        <begin position="596"/>
        <end position="675"/>
    </location>
</feature>
<dbReference type="Pfam" id="PF02187">
    <property type="entry name" value="GAS2"/>
    <property type="match status" value="1"/>
</dbReference>
<reference evidence="6" key="1">
    <citation type="submission" date="2025-08" db="UniProtKB">
        <authorList>
            <consortium name="Ensembl"/>
        </authorList>
    </citation>
    <scope>IDENTIFICATION</scope>
</reference>
<proteinExistence type="predicted"/>
<dbReference type="Proteomes" id="UP000694398">
    <property type="component" value="Unassembled WGS sequence"/>
</dbReference>
<dbReference type="SMART" id="SM00243">
    <property type="entry name" value="GAS2"/>
    <property type="match status" value="1"/>
</dbReference>
<evidence type="ECO:0000256" key="1">
    <source>
        <dbReference type="ARBA" id="ARBA00004245"/>
    </source>
</evidence>
<accession>A0A8C2W4U1</accession>
<dbReference type="Gene3D" id="3.30.920.20">
    <property type="entry name" value="Gas2-like domain"/>
    <property type="match status" value="1"/>
</dbReference>
<evidence type="ECO:0000313" key="7">
    <source>
        <dbReference type="Proteomes" id="UP000694398"/>
    </source>
</evidence>
<dbReference type="GO" id="GO:0008017">
    <property type="term" value="F:microtubule binding"/>
    <property type="evidence" value="ECO:0007669"/>
    <property type="project" value="InterPro"/>
</dbReference>
<gene>
    <name evidence="6" type="primary">LOC102023873</name>
</gene>